<dbReference type="InterPro" id="IPR015943">
    <property type="entry name" value="WD40/YVTN_repeat-like_dom_sf"/>
</dbReference>
<reference evidence="7 8" key="1">
    <citation type="journal article" date="2019" name="Commun. Biol.">
        <title>The bagworm genome reveals a unique fibroin gene that provides high tensile strength.</title>
        <authorList>
            <person name="Kono N."/>
            <person name="Nakamura H."/>
            <person name="Ohtoshi R."/>
            <person name="Tomita M."/>
            <person name="Numata K."/>
            <person name="Arakawa K."/>
        </authorList>
    </citation>
    <scope>NUCLEOTIDE SEQUENCE [LARGE SCALE GENOMIC DNA]</scope>
</reference>
<evidence type="ECO:0000256" key="1">
    <source>
        <dbReference type="ARBA" id="ARBA00004492"/>
    </source>
</evidence>
<dbReference type="GO" id="GO:0030897">
    <property type="term" value="C:HOPS complex"/>
    <property type="evidence" value="ECO:0007669"/>
    <property type="project" value="TreeGrafter"/>
</dbReference>
<dbReference type="SUPFAM" id="SSF50978">
    <property type="entry name" value="WD40 repeat-like"/>
    <property type="match status" value="1"/>
</dbReference>
<dbReference type="InterPro" id="IPR036322">
    <property type="entry name" value="WD40_repeat_dom_sf"/>
</dbReference>
<keyword evidence="8" id="KW-1185">Reference proteome</keyword>
<dbReference type="AlphaFoldDB" id="A0A4C1UPN5"/>
<dbReference type="GO" id="GO:0031902">
    <property type="term" value="C:late endosome membrane"/>
    <property type="evidence" value="ECO:0007669"/>
    <property type="project" value="UniProtKB-SubCell"/>
</dbReference>
<comment type="subcellular location">
    <subcellularLocation>
        <location evidence="1">Late endosome membrane</location>
        <topology evidence="1">Peripheral membrane protein</topology>
        <orientation evidence="1">Cytoplasmic side</orientation>
    </subcellularLocation>
</comment>
<feature type="domain" description="PEP5/VPS11 N-terminal" evidence="6">
    <location>
        <begin position="7"/>
        <end position="165"/>
    </location>
</feature>
<evidence type="ECO:0000259" key="6">
    <source>
        <dbReference type="Pfam" id="PF23341"/>
    </source>
</evidence>
<accession>A0A4C1UPN5</accession>
<protein>
    <submittedName>
        <fullName evidence="7">Vacuolar protein sorting-associated protein 11 homolog</fullName>
    </submittedName>
</protein>
<dbReference type="EMBL" id="BGZK01000206">
    <property type="protein sequence ID" value="GBP28433.1"/>
    <property type="molecule type" value="Genomic_DNA"/>
</dbReference>
<dbReference type="PANTHER" id="PTHR23323">
    <property type="entry name" value="VACUOLAR PROTEIN SORTING-ASSOCIATED PROTEIN"/>
    <property type="match status" value="1"/>
</dbReference>
<dbReference type="Gene3D" id="2.130.10.10">
    <property type="entry name" value="YVTN repeat-like/Quinoprotein amine dehydrogenase"/>
    <property type="match status" value="1"/>
</dbReference>
<keyword evidence="4" id="KW-0862">Zinc</keyword>
<name>A0A4C1UPN5_EUMVA</name>
<dbReference type="GO" id="GO:0007032">
    <property type="term" value="P:endosome organization"/>
    <property type="evidence" value="ECO:0007669"/>
    <property type="project" value="TreeGrafter"/>
</dbReference>
<sequence>MAFLERRRFTFFDLHKQVDKGKVAECLQDTNLVVATSGNGHVVLCDVTGWAHLISRTWAITSFKAYELTITLAYQLQHDSYLVTIGEDEAGMNPLVKVWDWSRSDRHGNPTCVRLNRAVPSHMRPTAATALAVHDNKNLLAVGFQDGSVSLFRGDLSRSAAAKCELCLILAPVPSLD</sequence>
<dbReference type="GO" id="GO:0030674">
    <property type="term" value="F:protein-macromolecule adaptor activity"/>
    <property type="evidence" value="ECO:0007669"/>
    <property type="project" value="TreeGrafter"/>
</dbReference>
<dbReference type="Proteomes" id="UP000299102">
    <property type="component" value="Unassembled WGS sequence"/>
</dbReference>
<evidence type="ECO:0000313" key="8">
    <source>
        <dbReference type="Proteomes" id="UP000299102"/>
    </source>
</evidence>
<keyword evidence="2" id="KW-0479">Metal-binding</keyword>
<dbReference type="PANTHER" id="PTHR23323:SF24">
    <property type="entry name" value="VACUOLAR PROTEIN SORTING-ASSOCIATED PROTEIN 11 HOMOLOG"/>
    <property type="match status" value="1"/>
</dbReference>
<evidence type="ECO:0000256" key="5">
    <source>
        <dbReference type="ARBA" id="ARBA00023136"/>
    </source>
</evidence>
<dbReference type="GO" id="GO:0008270">
    <property type="term" value="F:zinc ion binding"/>
    <property type="evidence" value="ECO:0007669"/>
    <property type="project" value="UniProtKB-KW"/>
</dbReference>
<evidence type="ECO:0000256" key="3">
    <source>
        <dbReference type="ARBA" id="ARBA00022771"/>
    </source>
</evidence>
<proteinExistence type="predicted"/>
<dbReference type="Pfam" id="PF23341">
    <property type="entry name" value="PEP5_VPS11_N"/>
    <property type="match status" value="1"/>
</dbReference>
<keyword evidence="5" id="KW-0472">Membrane</keyword>
<dbReference type="OrthoDB" id="26184at2759"/>
<keyword evidence="3" id="KW-0863">Zinc-finger</keyword>
<evidence type="ECO:0000313" key="7">
    <source>
        <dbReference type="EMBL" id="GBP28433.1"/>
    </source>
</evidence>
<dbReference type="GO" id="GO:0048284">
    <property type="term" value="P:organelle fusion"/>
    <property type="evidence" value="ECO:0007669"/>
    <property type="project" value="TreeGrafter"/>
</dbReference>
<dbReference type="GO" id="GO:0006904">
    <property type="term" value="P:vesicle docking involved in exocytosis"/>
    <property type="evidence" value="ECO:0007669"/>
    <property type="project" value="TreeGrafter"/>
</dbReference>
<dbReference type="InterPro" id="IPR057307">
    <property type="entry name" value="PEP5_VPS11_N"/>
</dbReference>
<evidence type="ECO:0000256" key="4">
    <source>
        <dbReference type="ARBA" id="ARBA00022833"/>
    </source>
</evidence>
<gene>
    <name evidence="7" type="primary">VPS11</name>
    <name evidence="7" type="ORF">EVAR_103008_1</name>
</gene>
<comment type="caution">
    <text evidence="7">The sequence shown here is derived from an EMBL/GenBank/DDBJ whole genome shotgun (WGS) entry which is preliminary data.</text>
</comment>
<dbReference type="STRING" id="151549.A0A4C1UPN5"/>
<dbReference type="GO" id="GO:0007033">
    <property type="term" value="P:vacuole organization"/>
    <property type="evidence" value="ECO:0007669"/>
    <property type="project" value="TreeGrafter"/>
</dbReference>
<organism evidence="7 8">
    <name type="scientific">Eumeta variegata</name>
    <name type="common">Bagworm moth</name>
    <name type="synonym">Eumeta japonica</name>
    <dbReference type="NCBI Taxonomy" id="151549"/>
    <lineage>
        <taxon>Eukaryota</taxon>
        <taxon>Metazoa</taxon>
        <taxon>Ecdysozoa</taxon>
        <taxon>Arthropoda</taxon>
        <taxon>Hexapoda</taxon>
        <taxon>Insecta</taxon>
        <taxon>Pterygota</taxon>
        <taxon>Neoptera</taxon>
        <taxon>Endopterygota</taxon>
        <taxon>Lepidoptera</taxon>
        <taxon>Glossata</taxon>
        <taxon>Ditrysia</taxon>
        <taxon>Tineoidea</taxon>
        <taxon>Psychidae</taxon>
        <taxon>Oiketicinae</taxon>
        <taxon>Eumeta</taxon>
    </lineage>
</organism>
<evidence type="ECO:0000256" key="2">
    <source>
        <dbReference type="ARBA" id="ARBA00022723"/>
    </source>
</evidence>